<feature type="domain" description="Tc3 transposase DNA binding" evidence="1">
    <location>
        <begin position="19"/>
        <end position="52"/>
    </location>
</feature>
<comment type="caution">
    <text evidence="2">The sequence shown here is derived from an EMBL/GenBank/DDBJ whole genome shotgun (WGS) entry which is preliminary data.</text>
</comment>
<gene>
    <name evidence="2" type="ORF">GN958_ATG16398</name>
</gene>
<dbReference type="Pfam" id="PF11427">
    <property type="entry name" value="HTH_Tnp_Tc3_1"/>
    <property type="match status" value="1"/>
</dbReference>
<proteinExistence type="predicted"/>
<accession>A0A8S9U2D9</accession>
<name>A0A8S9U2D9_PHYIN</name>
<dbReference type="InterPro" id="IPR025898">
    <property type="entry name" value="Tc3_transposase_DNA-bd_dom"/>
</dbReference>
<dbReference type="EMBL" id="JAACNO010002289">
    <property type="protein sequence ID" value="KAF4134423.1"/>
    <property type="molecule type" value="Genomic_DNA"/>
</dbReference>
<sequence>MGKNDCPKRSINLPTDFISVRDEERGRIKGLHEANVGVRETSHRLKRSPDGVSYVLGTEDKRTTKPGRSKSLTDRQIRQVVRGAATKKFSAA</sequence>
<evidence type="ECO:0000313" key="3">
    <source>
        <dbReference type="Proteomes" id="UP000704712"/>
    </source>
</evidence>
<dbReference type="AlphaFoldDB" id="A0A8S9U2D9"/>
<evidence type="ECO:0000313" key="2">
    <source>
        <dbReference type="EMBL" id="KAF4134423.1"/>
    </source>
</evidence>
<reference evidence="2" key="1">
    <citation type="submission" date="2020-03" db="EMBL/GenBank/DDBJ databases">
        <title>Hybrid Assembly of Korean Phytophthora infestans isolates.</title>
        <authorList>
            <person name="Prokchorchik M."/>
            <person name="Lee Y."/>
            <person name="Seo J."/>
            <person name="Cho J.-H."/>
            <person name="Park Y.-E."/>
            <person name="Jang D.-C."/>
            <person name="Im J.-S."/>
            <person name="Choi J.-G."/>
            <person name="Park H.-J."/>
            <person name="Lee G.-B."/>
            <person name="Lee Y.-G."/>
            <person name="Hong S.-Y."/>
            <person name="Cho K."/>
            <person name="Sohn K.H."/>
        </authorList>
    </citation>
    <scope>NUCLEOTIDE SEQUENCE</scope>
    <source>
        <strain evidence="2">KR_2_A2</strain>
    </source>
</reference>
<evidence type="ECO:0000259" key="1">
    <source>
        <dbReference type="Pfam" id="PF11427"/>
    </source>
</evidence>
<protein>
    <submittedName>
        <fullName evidence="2">Tc3 transposase</fullName>
    </submittedName>
</protein>
<dbReference type="GO" id="GO:0003677">
    <property type="term" value="F:DNA binding"/>
    <property type="evidence" value="ECO:0007669"/>
    <property type="project" value="InterPro"/>
</dbReference>
<dbReference type="Proteomes" id="UP000704712">
    <property type="component" value="Unassembled WGS sequence"/>
</dbReference>
<organism evidence="2 3">
    <name type="scientific">Phytophthora infestans</name>
    <name type="common">Potato late blight agent</name>
    <name type="synonym">Botrytis infestans</name>
    <dbReference type="NCBI Taxonomy" id="4787"/>
    <lineage>
        <taxon>Eukaryota</taxon>
        <taxon>Sar</taxon>
        <taxon>Stramenopiles</taxon>
        <taxon>Oomycota</taxon>
        <taxon>Peronosporomycetes</taxon>
        <taxon>Peronosporales</taxon>
        <taxon>Peronosporaceae</taxon>
        <taxon>Phytophthora</taxon>
    </lineage>
</organism>